<protein>
    <recommendedName>
        <fullName evidence="1">Bacterial repeat domain-containing protein</fullName>
    </recommendedName>
</protein>
<proteinExistence type="predicted"/>
<sequence>KHFKVTPKSSVTIPVNSPTGGSIKDATGKVYQYNFTAWVQANEDGSDIAKPLKWTENNPITATFTSTTYIKAKYNVAPATVADRYIVNDGSSPKPDGFVEVSFNKGDHGSISGNLSYFVNPNYVKLKELVHPTVKADDGYTFTGWSKDDDFVITSDISIVANYISNVFDVTDNSTQDIPKNYVDVFVDTGDKASENTRFKKHFKVNPKSSVKIPVSLPTGDSIKDATGKV</sequence>
<feature type="domain" description="Bacterial repeat" evidence="1">
    <location>
        <begin position="100"/>
        <end position="155"/>
    </location>
</feature>
<comment type="caution">
    <text evidence="2">The sequence shown here is derived from an EMBL/GenBank/DDBJ whole genome shotgun (WGS) entry which is preliminary data.</text>
</comment>
<dbReference type="RefSeq" id="WP_198145794.1">
    <property type="nucleotide sequence ID" value="NZ_KQ959912.1"/>
</dbReference>
<gene>
    <name evidence="2" type="ORF">HMPREF1871_01234</name>
</gene>
<dbReference type="InterPro" id="IPR044060">
    <property type="entry name" value="Bacterial_rp_domain"/>
</dbReference>
<evidence type="ECO:0000259" key="1">
    <source>
        <dbReference type="Pfam" id="PF18998"/>
    </source>
</evidence>
<name>A0ABR5TKA8_9BACL</name>
<organism evidence="2 3">
    <name type="scientific">Gemelliphila asaccharolytica</name>
    <dbReference type="NCBI Taxonomy" id="502393"/>
    <lineage>
        <taxon>Bacteria</taxon>
        <taxon>Bacillati</taxon>
        <taxon>Bacillota</taxon>
        <taxon>Bacilli</taxon>
        <taxon>Bacillales</taxon>
        <taxon>Gemellaceae</taxon>
        <taxon>Gemelliphila</taxon>
    </lineage>
</organism>
<feature type="non-terminal residue" evidence="2">
    <location>
        <position position="1"/>
    </location>
</feature>
<reference evidence="2 3" key="1">
    <citation type="submission" date="2016-01" db="EMBL/GenBank/DDBJ databases">
        <authorList>
            <person name="Mitreva M."/>
            <person name="Pepin K.H."/>
            <person name="Mihindukulasuriya K.A."/>
            <person name="Fulton R."/>
            <person name="Fronick C."/>
            <person name="O'Laughlin M."/>
            <person name="Miner T."/>
            <person name="Herter B."/>
            <person name="Rosa B.A."/>
            <person name="Cordes M."/>
            <person name="Tomlinson C."/>
            <person name="Wollam A."/>
            <person name="Palsikar V.B."/>
            <person name="Mardis E.R."/>
            <person name="Wilson R.K."/>
        </authorList>
    </citation>
    <scope>NUCLEOTIDE SEQUENCE [LARGE SCALE GENOMIC DNA]</scope>
    <source>
        <strain evidence="2 3">KA00071</strain>
    </source>
</reference>
<evidence type="ECO:0000313" key="2">
    <source>
        <dbReference type="EMBL" id="KXB55045.1"/>
    </source>
</evidence>
<dbReference type="Pfam" id="PF18998">
    <property type="entry name" value="Flg_new_2"/>
    <property type="match status" value="1"/>
</dbReference>
<dbReference type="EMBL" id="LSDB01000077">
    <property type="protein sequence ID" value="KXB55045.1"/>
    <property type="molecule type" value="Genomic_DNA"/>
</dbReference>
<accession>A0ABR5TKA8</accession>
<keyword evidence="3" id="KW-1185">Reference proteome</keyword>
<feature type="non-terminal residue" evidence="2">
    <location>
        <position position="230"/>
    </location>
</feature>
<evidence type="ECO:0000313" key="3">
    <source>
        <dbReference type="Proteomes" id="UP000070467"/>
    </source>
</evidence>
<dbReference type="Proteomes" id="UP000070467">
    <property type="component" value="Unassembled WGS sequence"/>
</dbReference>